<evidence type="ECO:0000313" key="4">
    <source>
        <dbReference type="Proteomes" id="UP000580910"/>
    </source>
</evidence>
<feature type="transmembrane region" description="Helical" evidence="2">
    <location>
        <begin position="183"/>
        <end position="208"/>
    </location>
</feature>
<feature type="region of interest" description="Disordered" evidence="1">
    <location>
        <begin position="1"/>
        <end position="80"/>
    </location>
</feature>
<dbReference type="AlphaFoldDB" id="A0A7W3PB91"/>
<proteinExistence type="predicted"/>
<sequence>MAEEDQGNGGPSLELPSLGFGRRRRRKSAPADAPPETHDETPTTIFEPEPAPEPAPVTAPVPAPVPEPESEPAPGVRRARAPRRTLPAVGGMTAAVLTGLLVGVITVGLTWASLHLCEVAKGTSSCGGPGFLLLLAIMIAMVFLGSLLLRAFGVTDPGSTSFLAVGLLAVLALLFLVDVLFNWWMIIVIPVFSVLTFALAHWVTTAFIEPADL</sequence>
<protein>
    <submittedName>
        <fullName evidence="3">Uncharacterized protein</fullName>
    </submittedName>
</protein>
<evidence type="ECO:0000256" key="1">
    <source>
        <dbReference type="SAM" id="MobiDB-lite"/>
    </source>
</evidence>
<keyword evidence="2" id="KW-0472">Membrane</keyword>
<keyword evidence="4" id="KW-1185">Reference proteome</keyword>
<keyword evidence="2" id="KW-0812">Transmembrane</keyword>
<gene>
    <name evidence="3" type="ORF">FB382_003607</name>
</gene>
<reference evidence="3 4" key="1">
    <citation type="submission" date="2020-07" db="EMBL/GenBank/DDBJ databases">
        <title>Sequencing the genomes of 1000 actinobacteria strains.</title>
        <authorList>
            <person name="Klenk H.-P."/>
        </authorList>
    </citation>
    <scope>NUCLEOTIDE SEQUENCE [LARGE SCALE GENOMIC DNA]</scope>
    <source>
        <strain evidence="3 4">DSM 21349</strain>
    </source>
</reference>
<evidence type="ECO:0000256" key="2">
    <source>
        <dbReference type="SAM" id="Phobius"/>
    </source>
</evidence>
<feature type="compositionally biased region" description="Pro residues" evidence="1">
    <location>
        <begin position="49"/>
        <end position="67"/>
    </location>
</feature>
<evidence type="ECO:0000313" key="3">
    <source>
        <dbReference type="EMBL" id="MBA8805316.1"/>
    </source>
</evidence>
<dbReference type="RefSeq" id="WP_220481412.1">
    <property type="nucleotide sequence ID" value="NZ_JACGXA010000001.1"/>
</dbReference>
<accession>A0A7W3PB91</accession>
<name>A0A7W3PB91_9ACTN</name>
<comment type="caution">
    <text evidence="3">The sequence shown here is derived from an EMBL/GenBank/DDBJ whole genome shotgun (WGS) entry which is preliminary data.</text>
</comment>
<organism evidence="3 4">
    <name type="scientific">Nocardioides ginsengisegetis</name>
    <dbReference type="NCBI Taxonomy" id="661491"/>
    <lineage>
        <taxon>Bacteria</taxon>
        <taxon>Bacillati</taxon>
        <taxon>Actinomycetota</taxon>
        <taxon>Actinomycetes</taxon>
        <taxon>Propionibacteriales</taxon>
        <taxon>Nocardioidaceae</taxon>
        <taxon>Nocardioides</taxon>
    </lineage>
</organism>
<dbReference type="InterPro" id="IPR036259">
    <property type="entry name" value="MFS_trans_sf"/>
</dbReference>
<dbReference type="EMBL" id="JACGXA010000001">
    <property type="protein sequence ID" value="MBA8805316.1"/>
    <property type="molecule type" value="Genomic_DNA"/>
</dbReference>
<feature type="transmembrane region" description="Helical" evidence="2">
    <location>
        <begin position="86"/>
        <end position="111"/>
    </location>
</feature>
<keyword evidence="2" id="KW-1133">Transmembrane helix</keyword>
<feature type="transmembrane region" description="Helical" evidence="2">
    <location>
        <begin position="131"/>
        <end position="149"/>
    </location>
</feature>
<dbReference type="Proteomes" id="UP000580910">
    <property type="component" value="Unassembled WGS sequence"/>
</dbReference>
<dbReference type="SUPFAM" id="SSF103473">
    <property type="entry name" value="MFS general substrate transporter"/>
    <property type="match status" value="1"/>
</dbReference>
<feature type="transmembrane region" description="Helical" evidence="2">
    <location>
        <begin position="161"/>
        <end position="177"/>
    </location>
</feature>